<dbReference type="Pfam" id="PF09527">
    <property type="entry name" value="ATPase_gene1"/>
    <property type="match status" value="1"/>
</dbReference>
<protein>
    <submittedName>
        <fullName evidence="2">Uncharacterized protein</fullName>
    </submittedName>
</protein>
<evidence type="ECO:0000256" key="1">
    <source>
        <dbReference type="SAM" id="Phobius"/>
    </source>
</evidence>
<name>A0A1F4T8E5_UNCSA</name>
<keyword evidence="1" id="KW-1133">Transmembrane helix</keyword>
<proteinExistence type="predicted"/>
<comment type="caution">
    <text evidence="2">The sequence shown here is derived from an EMBL/GenBank/DDBJ whole genome shotgun (WGS) entry which is preliminary data.</text>
</comment>
<sequence>MGLALNVGVELAVGVFLGALIGYKLDEIWHTLPWLMIVGIILGALAGFWNAYKIAARPPR</sequence>
<dbReference type="Proteomes" id="UP000178602">
    <property type="component" value="Unassembled WGS sequence"/>
</dbReference>
<keyword evidence="1" id="KW-0812">Transmembrane</keyword>
<keyword evidence="1" id="KW-0472">Membrane</keyword>
<reference evidence="2 3" key="1">
    <citation type="journal article" date="2016" name="Nat. Commun.">
        <title>Thousands of microbial genomes shed light on interconnected biogeochemical processes in an aquifer system.</title>
        <authorList>
            <person name="Anantharaman K."/>
            <person name="Brown C.T."/>
            <person name="Hug L.A."/>
            <person name="Sharon I."/>
            <person name="Castelle C.J."/>
            <person name="Probst A.J."/>
            <person name="Thomas B.C."/>
            <person name="Singh A."/>
            <person name="Wilkins M.J."/>
            <person name="Karaoz U."/>
            <person name="Brodie E.L."/>
            <person name="Williams K.H."/>
            <person name="Hubbard S.S."/>
            <person name="Banfield J.F."/>
        </authorList>
    </citation>
    <scope>NUCLEOTIDE SEQUENCE [LARGE SCALE GENOMIC DNA]</scope>
</reference>
<dbReference type="EMBL" id="MEUG01000001">
    <property type="protein sequence ID" value="OGC28936.1"/>
    <property type="molecule type" value="Genomic_DNA"/>
</dbReference>
<dbReference type="InterPro" id="IPR032820">
    <property type="entry name" value="ATPase_put"/>
</dbReference>
<organism evidence="2 3">
    <name type="scientific">candidate division WOR-1 bacterium RIFOXYC12_FULL_54_18</name>
    <dbReference type="NCBI Taxonomy" id="1802584"/>
    <lineage>
        <taxon>Bacteria</taxon>
        <taxon>Bacillati</taxon>
        <taxon>Saganbacteria</taxon>
    </lineage>
</organism>
<evidence type="ECO:0000313" key="2">
    <source>
        <dbReference type="EMBL" id="OGC28936.1"/>
    </source>
</evidence>
<gene>
    <name evidence="2" type="ORF">A3K49_06100</name>
</gene>
<feature type="transmembrane region" description="Helical" evidence="1">
    <location>
        <begin position="7"/>
        <end position="25"/>
    </location>
</feature>
<evidence type="ECO:0000313" key="3">
    <source>
        <dbReference type="Proteomes" id="UP000178602"/>
    </source>
</evidence>
<feature type="transmembrane region" description="Helical" evidence="1">
    <location>
        <begin position="31"/>
        <end position="52"/>
    </location>
</feature>
<dbReference type="AlphaFoldDB" id="A0A1F4T8E5"/>
<accession>A0A1F4T8E5</accession>